<dbReference type="Proteomes" id="UP000523105">
    <property type="component" value="Unassembled WGS sequence"/>
</dbReference>
<dbReference type="Pfam" id="PF00924">
    <property type="entry name" value="MS_channel_2nd"/>
    <property type="match status" value="1"/>
</dbReference>
<evidence type="ECO:0000256" key="4">
    <source>
        <dbReference type="SAM" id="MobiDB-lite"/>
    </source>
</evidence>
<keyword evidence="5" id="KW-0812">Transmembrane</keyword>
<dbReference type="InterPro" id="IPR010920">
    <property type="entry name" value="LSM_dom_sf"/>
</dbReference>
<evidence type="ECO:0000256" key="5">
    <source>
        <dbReference type="SAM" id="Phobius"/>
    </source>
</evidence>
<feature type="transmembrane region" description="Helical" evidence="5">
    <location>
        <begin position="27"/>
        <end position="46"/>
    </location>
</feature>
<comment type="subcellular location">
    <subcellularLocation>
        <location evidence="1">Cell membrane</location>
        <topology evidence="1">Multi-pass membrane protein</topology>
    </subcellularLocation>
</comment>
<dbReference type="GO" id="GO:0055085">
    <property type="term" value="P:transmembrane transport"/>
    <property type="evidence" value="ECO:0007669"/>
    <property type="project" value="InterPro"/>
</dbReference>
<accession>A0A7K4MQI4</accession>
<feature type="domain" description="Mechanosensitive ion channel MscS C-terminal" evidence="7">
    <location>
        <begin position="419"/>
        <end position="533"/>
    </location>
</feature>
<organism evidence="8 9">
    <name type="scientific">Marine Group I thaumarchaeote</name>
    <dbReference type="NCBI Taxonomy" id="2511932"/>
    <lineage>
        <taxon>Archaea</taxon>
        <taxon>Nitrososphaerota</taxon>
        <taxon>Marine Group I</taxon>
    </lineage>
</organism>
<dbReference type="InterPro" id="IPR006685">
    <property type="entry name" value="MscS_channel_2nd"/>
</dbReference>
<evidence type="ECO:0000259" key="6">
    <source>
        <dbReference type="Pfam" id="PF00924"/>
    </source>
</evidence>
<dbReference type="Gene3D" id="3.30.70.100">
    <property type="match status" value="1"/>
</dbReference>
<evidence type="ECO:0000313" key="9">
    <source>
        <dbReference type="Proteomes" id="UP000523105"/>
    </source>
</evidence>
<feature type="transmembrane region" description="Helical" evidence="5">
    <location>
        <begin position="115"/>
        <end position="136"/>
    </location>
</feature>
<keyword evidence="5" id="KW-1133">Transmembrane helix</keyword>
<comment type="caution">
    <text evidence="8">The sequence shown here is derived from an EMBL/GenBank/DDBJ whole genome shotgun (WGS) entry which is preliminary data.</text>
</comment>
<sequence>MVEEGVTEISVGEFETIPQILASSESLQLAFVFLIVGMVVIGIIYRKFSHWISSQKFNYTRPHFSRFVRKAVLPFFALALVSSINVYIQTTELFEAENLIESTDELDPAEKFAKILNSINILVIGWTIAHLIPIALTKRDKTILERQDYQNWYGMRGFSDDDDLFHRCFKWIPPQTTPYDMKDDEFQKYIKTNDGLKFLEKYRTAKGLTIGSYDKLVDDPTEEWKKSERAKFEKYYKNCITGQNQSGQKLRPGVVPQEIYPIDIWREQKRQSNYEPLIPSTKPPGFAKKQKEGAPKSAKQILTIGIFFATVLGIVTWWGVDLVVLATATGGMALGVGLALKETMENYFAYIMIKKDKVIKEGDRITLPSGYNGLVYKITPRVTYIRHGLNESLAIVPTKLIVSQEIINFTKAFKLVPATIEVGVSYLNDPKQVEAILIKIGRRAMKEVMDDNGIHLARQKRCPYLDEHKPSCGCDKELLVDVGGPVVRFNNFNDSALDFALRVFVRDYGSQFRMKSEMRTIMYQEFKNYDIRIPWPIRTIYQGDEKREAEEIGKFDKERNQVIKEHGPKETEGMAEED</sequence>
<feature type="region of interest" description="Disordered" evidence="4">
    <location>
        <begin position="551"/>
        <end position="578"/>
    </location>
</feature>
<feature type="transmembrane region" description="Helical" evidence="5">
    <location>
        <begin position="67"/>
        <end position="88"/>
    </location>
</feature>
<evidence type="ECO:0000313" key="8">
    <source>
        <dbReference type="EMBL" id="NWJ43852.1"/>
    </source>
</evidence>
<name>A0A7K4MQI4_9ARCH</name>
<gene>
    <name evidence="8" type="ORF">HX837_06610</name>
</gene>
<dbReference type="PANTHER" id="PTHR30566">
    <property type="entry name" value="YNAI-RELATED MECHANOSENSITIVE ION CHANNEL"/>
    <property type="match status" value="1"/>
</dbReference>
<dbReference type="Gene3D" id="1.10.287.1260">
    <property type="match status" value="1"/>
</dbReference>
<feature type="transmembrane region" description="Helical" evidence="5">
    <location>
        <begin position="298"/>
        <end position="316"/>
    </location>
</feature>
<feature type="domain" description="Mechanosensitive ion channel MscS" evidence="6">
    <location>
        <begin position="343"/>
        <end position="411"/>
    </location>
</feature>
<dbReference type="SUPFAM" id="SSF50182">
    <property type="entry name" value="Sm-like ribonucleoproteins"/>
    <property type="match status" value="1"/>
</dbReference>
<evidence type="ECO:0000259" key="7">
    <source>
        <dbReference type="Pfam" id="PF21082"/>
    </source>
</evidence>
<dbReference type="EMBL" id="JACASV010000064">
    <property type="protein sequence ID" value="NWJ43852.1"/>
    <property type="molecule type" value="Genomic_DNA"/>
</dbReference>
<evidence type="ECO:0000256" key="3">
    <source>
        <dbReference type="ARBA" id="ARBA00022475"/>
    </source>
</evidence>
<feature type="compositionally biased region" description="Basic and acidic residues" evidence="4">
    <location>
        <begin position="551"/>
        <end position="572"/>
    </location>
</feature>
<reference evidence="8 9" key="1">
    <citation type="journal article" date="2019" name="Environ. Microbiol.">
        <title>Genomics insights into ecotype formation of ammonia-oxidizing archaea in the deep ocean.</title>
        <authorList>
            <person name="Wang Y."/>
            <person name="Huang J.M."/>
            <person name="Cui G.J."/>
            <person name="Nunoura T."/>
            <person name="Takaki Y."/>
            <person name="Li W.L."/>
            <person name="Li J."/>
            <person name="Gao Z.M."/>
            <person name="Takai K."/>
            <person name="Zhang A.Q."/>
            <person name="Stepanauskas R."/>
        </authorList>
    </citation>
    <scope>NUCLEOTIDE SEQUENCE [LARGE SCALE GENOMIC DNA]</scope>
    <source>
        <strain evidence="8 9">L15b</strain>
    </source>
</reference>
<dbReference type="InterPro" id="IPR049278">
    <property type="entry name" value="MS_channel_C"/>
</dbReference>
<dbReference type="GO" id="GO:0005886">
    <property type="term" value="C:plasma membrane"/>
    <property type="evidence" value="ECO:0007669"/>
    <property type="project" value="UniProtKB-SubCell"/>
</dbReference>
<keyword evidence="3" id="KW-1003">Cell membrane</keyword>
<keyword evidence="5" id="KW-0472">Membrane</keyword>
<comment type="similarity">
    <text evidence="2">Belongs to the MscS (TC 1.A.23) family.</text>
</comment>
<dbReference type="Pfam" id="PF21082">
    <property type="entry name" value="MS_channel_3rd"/>
    <property type="match status" value="1"/>
</dbReference>
<dbReference type="PANTHER" id="PTHR30566:SF5">
    <property type="entry name" value="MECHANOSENSITIVE ION CHANNEL PROTEIN 1, MITOCHONDRIAL-RELATED"/>
    <property type="match status" value="1"/>
</dbReference>
<evidence type="ECO:0000256" key="1">
    <source>
        <dbReference type="ARBA" id="ARBA00004651"/>
    </source>
</evidence>
<dbReference type="AlphaFoldDB" id="A0A7K4MQI4"/>
<feature type="transmembrane region" description="Helical" evidence="5">
    <location>
        <begin position="322"/>
        <end position="340"/>
    </location>
</feature>
<dbReference type="InterPro" id="IPR011066">
    <property type="entry name" value="MscS_channel_C_sf"/>
</dbReference>
<evidence type="ECO:0000256" key="2">
    <source>
        <dbReference type="ARBA" id="ARBA00008017"/>
    </source>
</evidence>
<protein>
    <submittedName>
        <fullName evidence="8">Mechanosensitive ion channel</fullName>
    </submittedName>
</protein>
<dbReference type="SUPFAM" id="SSF82689">
    <property type="entry name" value="Mechanosensitive channel protein MscS (YggB), C-terminal domain"/>
    <property type="match status" value="1"/>
</dbReference>
<proteinExistence type="inferred from homology"/>